<dbReference type="Pfam" id="PF00083">
    <property type="entry name" value="Sugar_tr"/>
    <property type="match status" value="1"/>
</dbReference>
<keyword evidence="3" id="KW-1133">Transmembrane helix</keyword>
<dbReference type="OrthoDB" id="6339427at2759"/>
<evidence type="ECO:0000313" key="7">
    <source>
        <dbReference type="Proteomes" id="UP000675881"/>
    </source>
</evidence>
<organism evidence="6 7">
    <name type="scientific">Lepeophtheirus salmonis</name>
    <name type="common">Salmon louse</name>
    <name type="synonym">Caligus salmonis</name>
    <dbReference type="NCBI Taxonomy" id="72036"/>
    <lineage>
        <taxon>Eukaryota</taxon>
        <taxon>Metazoa</taxon>
        <taxon>Ecdysozoa</taxon>
        <taxon>Arthropoda</taxon>
        <taxon>Crustacea</taxon>
        <taxon>Multicrustacea</taxon>
        <taxon>Hexanauplia</taxon>
        <taxon>Copepoda</taxon>
        <taxon>Siphonostomatoida</taxon>
        <taxon>Caligidae</taxon>
        <taxon>Lepeophtheirus</taxon>
    </lineage>
</organism>
<evidence type="ECO:0000256" key="1">
    <source>
        <dbReference type="ARBA" id="ARBA00004141"/>
    </source>
</evidence>
<evidence type="ECO:0000313" key="6">
    <source>
        <dbReference type="EMBL" id="CAF2939601.1"/>
    </source>
</evidence>
<evidence type="ECO:0000256" key="2">
    <source>
        <dbReference type="ARBA" id="ARBA00022692"/>
    </source>
</evidence>
<name>A0A7R8H8Y7_LEPSM</name>
<protein>
    <submittedName>
        <fullName evidence="6">(salmon louse) hypothetical protein</fullName>
    </submittedName>
</protein>
<keyword evidence="4" id="KW-0472">Membrane</keyword>
<dbReference type="PROSITE" id="PS50850">
    <property type="entry name" value="MFS"/>
    <property type="match status" value="1"/>
</dbReference>
<dbReference type="PANTHER" id="PTHR48021">
    <property type="match status" value="1"/>
</dbReference>
<evidence type="ECO:0000256" key="4">
    <source>
        <dbReference type="ARBA" id="ARBA00023136"/>
    </source>
</evidence>
<dbReference type="InterPro" id="IPR050549">
    <property type="entry name" value="MFS_Trehalose_Transporter"/>
</dbReference>
<sequence length="281" mass="32364">MNKIIINDHIRRRTLEDLFAKIVTETYSYAYNLTDFCYQLNEKSRVDICNLERYNELKELNKINLFKMKSHTSHTDQRGSTVLTPIANVWQNVRDTSETSNSYSKQKQIFATLFASLGCFLNGTSIGYTGVAIPSLMNGTFDVYGFPADYSQQQVSWITSLMYVGCILGGLFSRFFMDFMGRRRTLLYIVNTFYLSGHILIFFGSCAEMFYIGRILNGIALGLELCDILYNLWVHWEFSTHLLWEACSLIGMDLLLQVGYEFQAVQSLEWLRGRDDAAVLD</sequence>
<comment type="subcellular location">
    <subcellularLocation>
        <location evidence="1">Membrane</location>
        <topology evidence="1">Multi-pass membrane protein</topology>
    </subcellularLocation>
</comment>
<proteinExistence type="predicted"/>
<keyword evidence="2" id="KW-0812">Transmembrane</keyword>
<dbReference type="AlphaFoldDB" id="A0A7R8H8Y7"/>
<dbReference type="SUPFAM" id="SSF103473">
    <property type="entry name" value="MFS general substrate transporter"/>
    <property type="match status" value="1"/>
</dbReference>
<dbReference type="InterPro" id="IPR036259">
    <property type="entry name" value="MFS_trans_sf"/>
</dbReference>
<dbReference type="GO" id="GO:0016020">
    <property type="term" value="C:membrane"/>
    <property type="evidence" value="ECO:0007669"/>
    <property type="project" value="UniProtKB-SubCell"/>
</dbReference>
<reference evidence="6" key="1">
    <citation type="submission" date="2021-02" db="EMBL/GenBank/DDBJ databases">
        <authorList>
            <person name="Bekaert M."/>
        </authorList>
    </citation>
    <scope>NUCLEOTIDE SEQUENCE</scope>
    <source>
        <strain evidence="6">IoA-00</strain>
    </source>
</reference>
<dbReference type="InterPro" id="IPR020846">
    <property type="entry name" value="MFS_dom"/>
</dbReference>
<keyword evidence="7" id="KW-1185">Reference proteome</keyword>
<gene>
    <name evidence="6" type="ORF">LSAA_10855</name>
</gene>
<dbReference type="Proteomes" id="UP000675881">
    <property type="component" value="Chromosome 5"/>
</dbReference>
<feature type="domain" description="Major facilitator superfamily (MFS) profile" evidence="5">
    <location>
        <begin position="111"/>
        <end position="281"/>
    </location>
</feature>
<evidence type="ECO:0000256" key="3">
    <source>
        <dbReference type="ARBA" id="ARBA00022989"/>
    </source>
</evidence>
<evidence type="ECO:0000259" key="5">
    <source>
        <dbReference type="PROSITE" id="PS50850"/>
    </source>
</evidence>
<dbReference type="GO" id="GO:0022857">
    <property type="term" value="F:transmembrane transporter activity"/>
    <property type="evidence" value="ECO:0007669"/>
    <property type="project" value="InterPro"/>
</dbReference>
<dbReference type="EMBL" id="HG994584">
    <property type="protein sequence ID" value="CAF2939601.1"/>
    <property type="molecule type" value="Genomic_DNA"/>
</dbReference>
<accession>A0A7R8H8Y7</accession>
<dbReference type="InterPro" id="IPR005828">
    <property type="entry name" value="MFS_sugar_transport-like"/>
</dbReference>
<dbReference type="Gene3D" id="1.20.1250.20">
    <property type="entry name" value="MFS general substrate transporter like domains"/>
    <property type="match status" value="1"/>
</dbReference>
<dbReference type="PANTHER" id="PTHR48021:SF1">
    <property type="entry name" value="GH07001P-RELATED"/>
    <property type="match status" value="1"/>
</dbReference>